<gene>
    <name evidence="5" type="ORF">GCM10011516_26020</name>
</gene>
<dbReference type="PANTHER" id="PTHR43133">
    <property type="entry name" value="RNA POLYMERASE ECF-TYPE SIGMA FACTO"/>
    <property type="match status" value="1"/>
</dbReference>
<keyword evidence="3" id="KW-0804">Transcription</keyword>
<dbReference type="InterPro" id="IPR014284">
    <property type="entry name" value="RNA_pol_sigma-70_dom"/>
</dbReference>
<dbReference type="SUPFAM" id="SSF88659">
    <property type="entry name" value="Sigma3 and sigma4 domains of RNA polymerase sigma factors"/>
    <property type="match status" value="1"/>
</dbReference>
<comment type="caution">
    <text evidence="5">The sequence shown here is derived from an EMBL/GenBank/DDBJ whole genome shotgun (WGS) entry which is preliminary data.</text>
</comment>
<dbReference type="Gene3D" id="1.10.10.10">
    <property type="entry name" value="Winged helix-like DNA-binding domain superfamily/Winged helix DNA-binding domain"/>
    <property type="match status" value="1"/>
</dbReference>
<dbReference type="InterPro" id="IPR039425">
    <property type="entry name" value="RNA_pol_sigma-70-like"/>
</dbReference>
<dbReference type="GO" id="GO:0006352">
    <property type="term" value="P:DNA-templated transcription initiation"/>
    <property type="evidence" value="ECO:0007669"/>
    <property type="project" value="InterPro"/>
</dbReference>
<reference evidence="5" key="1">
    <citation type="journal article" date="2014" name="Int. J. Syst. Evol. Microbiol.">
        <title>Complete genome sequence of Corynebacterium casei LMG S-19264T (=DSM 44701T), isolated from a smear-ripened cheese.</title>
        <authorList>
            <consortium name="US DOE Joint Genome Institute (JGI-PGF)"/>
            <person name="Walter F."/>
            <person name="Albersmeier A."/>
            <person name="Kalinowski J."/>
            <person name="Ruckert C."/>
        </authorList>
    </citation>
    <scope>NUCLEOTIDE SEQUENCE</scope>
    <source>
        <strain evidence="5">CGMCC 1.15966</strain>
    </source>
</reference>
<organism evidence="5 6">
    <name type="scientific">Sphingobacterium cellulitidis</name>
    <dbReference type="NCBI Taxonomy" id="1768011"/>
    <lineage>
        <taxon>Bacteria</taxon>
        <taxon>Pseudomonadati</taxon>
        <taxon>Bacteroidota</taxon>
        <taxon>Sphingobacteriia</taxon>
        <taxon>Sphingobacteriales</taxon>
        <taxon>Sphingobacteriaceae</taxon>
        <taxon>Sphingobacterium</taxon>
    </lineage>
</organism>
<evidence type="ECO:0000313" key="5">
    <source>
        <dbReference type="EMBL" id="GGE27145.1"/>
    </source>
</evidence>
<accession>A0A8H9G059</accession>
<protein>
    <recommendedName>
        <fullName evidence="4">RNA polymerase sigma factor 70 region 4 type 2 domain-containing protein</fullName>
    </recommendedName>
</protein>
<name>A0A8H9G059_9SPHI</name>
<dbReference type="InterPro" id="IPR013249">
    <property type="entry name" value="RNA_pol_sigma70_r4_t2"/>
</dbReference>
<dbReference type="NCBIfam" id="TIGR02937">
    <property type="entry name" value="sigma70-ECF"/>
    <property type="match status" value="1"/>
</dbReference>
<evidence type="ECO:0000313" key="6">
    <source>
        <dbReference type="Proteomes" id="UP000614460"/>
    </source>
</evidence>
<sequence length="134" mass="15849">MNKSKISSDPRAIKSFLFTAVKNKMLNEHKRDEINQRYWRLSGYNEQDSVDLDHLLIYTELIEEIDKLVNTLPNMCQKVIKLSFFEGLSNMEIKEELNISINTVKTHKKRGLIYLQKKLNPEHFTLLLYFLTSN</sequence>
<dbReference type="AlphaFoldDB" id="A0A8H9G059"/>
<dbReference type="Pfam" id="PF08281">
    <property type="entry name" value="Sigma70_r4_2"/>
    <property type="match status" value="1"/>
</dbReference>
<dbReference type="EMBL" id="BMKM01000007">
    <property type="protein sequence ID" value="GGE27145.1"/>
    <property type="molecule type" value="Genomic_DNA"/>
</dbReference>
<evidence type="ECO:0000256" key="3">
    <source>
        <dbReference type="ARBA" id="ARBA00023163"/>
    </source>
</evidence>
<reference evidence="5" key="2">
    <citation type="submission" date="2020-09" db="EMBL/GenBank/DDBJ databases">
        <authorList>
            <person name="Sun Q."/>
            <person name="Zhou Y."/>
        </authorList>
    </citation>
    <scope>NUCLEOTIDE SEQUENCE</scope>
    <source>
        <strain evidence="5">CGMCC 1.15966</strain>
    </source>
</reference>
<dbReference type="InterPro" id="IPR013324">
    <property type="entry name" value="RNA_pol_sigma_r3/r4-like"/>
</dbReference>
<dbReference type="InterPro" id="IPR036388">
    <property type="entry name" value="WH-like_DNA-bd_sf"/>
</dbReference>
<evidence type="ECO:0000256" key="2">
    <source>
        <dbReference type="ARBA" id="ARBA00023082"/>
    </source>
</evidence>
<dbReference type="CDD" id="cd06171">
    <property type="entry name" value="Sigma70_r4"/>
    <property type="match status" value="1"/>
</dbReference>
<evidence type="ECO:0000259" key="4">
    <source>
        <dbReference type="Pfam" id="PF08281"/>
    </source>
</evidence>
<dbReference type="GO" id="GO:0003677">
    <property type="term" value="F:DNA binding"/>
    <property type="evidence" value="ECO:0007669"/>
    <property type="project" value="InterPro"/>
</dbReference>
<dbReference type="Proteomes" id="UP000614460">
    <property type="component" value="Unassembled WGS sequence"/>
</dbReference>
<keyword evidence="2" id="KW-0731">Sigma factor</keyword>
<dbReference type="GO" id="GO:0016987">
    <property type="term" value="F:sigma factor activity"/>
    <property type="evidence" value="ECO:0007669"/>
    <property type="project" value="UniProtKB-KW"/>
</dbReference>
<dbReference type="PANTHER" id="PTHR43133:SF46">
    <property type="entry name" value="RNA POLYMERASE SIGMA-70 FACTOR ECF SUBFAMILY"/>
    <property type="match status" value="1"/>
</dbReference>
<feature type="domain" description="RNA polymerase sigma factor 70 region 4 type 2" evidence="4">
    <location>
        <begin position="63"/>
        <end position="112"/>
    </location>
</feature>
<keyword evidence="1" id="KW-0805">Transcription regulation</keyword>
<proteinExistence type="predicted"/>
<evidence type="ECO:0000256" key="1">
    <source>
        <dbReference type="ARBA" id="ARBA00023015"/>
    </source>
</evidence>
<keyword evidence="6" id="KW-1185">Reference proteome</keyword>